<dbReference type="RefSeq" id="WP_090207311.1">
    <property type="nucleotide sequence ID" value="NZ_FOZM01000001.1"/>
</dbReference>
<evidence type="ECO:0000256" key="3">
    <source>
        <dbReference type="ARBA" id="ARBA00038493"/>
    </source>
</evidence>
<evidence type="ECO:0000256" key="2">
    <source>
        <dbReference type="ARBA" id="ARBA00023239"/>
    </source>
</evidence>
<dbReference type="Proteomes" id="UP000198926">
    <property type="component" value="Unassembled WGS sequence"/>
</dbReference>
<dbReference type="GO" id="GO:0005737">
    <property type="term" value="C:cytoplasm"/>
    <property type="evidence" value="ECO:0007669"/>
    <property type="project" value="TreeGrafter"/>
</dbReference>
<keyword evidence="1" id="KW-0346">Stress response</keyword>
<dbReference type="CDD" id="cd03141">
    <property type="entry name" value="GATase1_Hsp31_like"/>
    <property type="match status" value="1"/>
</dbReference>
<keyword evidence="6" id="KW-1185">Reference proteome</keyword>
<evidence type="ECO:0000313" key="6">
    <source>
        <dbReference type="Proteomes" id="UP000198926"/>
    </source>
</evidence>
<dbReference type="InterPro" id="IPR050325">
    <property type="entry name" value="Prot/Nucl_acid_deglycase"/>
</dbReference>
<dbReference type="GO" id="GO:0019172">
    <property type="term" value="F:glyoxalase III activity"/>
    <property type="evidence" value="ECO:0007669"/>
    <property type="project" value="TreeGrafter"/>
</dbReference>
<evidence type="ECO:0000313" key="5">
    <source>
        <dbReference type="EMBL" id="SFR98470.1"/>
    </source>
</evidence>
<dbReference type="EMBL" id="FOZM01000001">
    <property type="protein sequence ID" value="SFR98470.1"/>
    <property type="molecule type" value="Genomic_DNA"/>
</dbReference>
<evidence type="ECO:0000256" key="1">
    <source>
        <dbReference type="ARBA" id="ARBA00023016"/>
    </source>
</evidence>
<dbReference type="Gene3D" id="3.40.50.880">
    <property type="match status" value="1"/>
</dbReference>
<evidence type="ECO:0000259" key="4">
    <source>
        <dbReference type="Pfam" id="PF01965"/>
    </source>
</evidence>
<name>A0A1I6L5C9_9RHOB</name>
<organism evidence="5 6">
    <name type="scientific">Yoonia litorea</name>
    <dbReference type="NCBI Taxonomy" id="1123755"/>
    <lineage>
        <taxon>Bacteria</taxon>
        <taxon>Pseudomonadati</taxon>
        <taxon>Pseudomonadota</taxon>
        <taxon>Alphaproteobacteria</taxon>
        <taxon>Rhodobacterales</taxon>
        <taxon>Paracoccaceae</taxon>
        <taxon>Yoonia</taxon>
    </lineage>
</organism>
<keyword evidence="5" id="KW-0378">Hydrolase</keyword>
<protein>
    <submittedName>
        <fullName evidence="5">Putative intracellular protease/amidase</fullName>
    </submittedName>
</protein>
<dbReference type="GO" id="GO:0006508">
    <property type="term" value="P:proteolysis"/>
    <property type="evidence" value="ECO:0007669"/>
    <property type="project" value="UniProtKB-KW"/>
</dbReference>
<dbReference type="InterPro" id="IPR002818">
    <property type="entry name" value="DJ-1/PfpI"/>
</dbReference>
<dbReference type="SUPFAM" id="SSF52317">
    <property type="entry name" value="Class I glutamine amidotransferase-like"/>
    <property type="match status" value="1"/>
</dbReference>
<dbReference type="STRING" id="1123755.SAMN05444714_0185"/>
<dbReference type="GO" id="GO:0008233">
    <property type="term" value="F:peptidase activity"/>
    <property type="evidence" value="ECO:0007669"/>
    <property type="project" value="UniProtKB-KW"/>
</dbReference>
<comment type="similarity">
    <text evidence="3">Belongs to the peptidase C56 family. HSP31-like subfamily.</text>
</comment>
<dbReference type="GO" id="GO:0019243">
    <property type="term" value="P:methylglyoxal catabolic process to D-lactate via S-lactoyl-glutathione"/>
    <property type="evidence" value="ECO:0007669"/>
    <property type="project" value="TreeGrafter"/>
</dbReference>
<dbReference type="InterPro" id="IPR029062">
    <property type="entry name" value="Class_I_gatase-like"/>
</dbReference>
<keyword evidence="5" id="KW-0645">Protease</keyword>
<accession>A0A1I6L5C9</accession>
<proteinExistence type="inferred from homology"/>
<dbReference type="PANTHER" id="PTHR48094">
    <property type="entry name" value="PROTEIN/NUCLEIC ACID DEGLYCASE DJ-1-RELATED"/>
    <property type="match status" value="1"/>
</dbReference>
<reference evidence="5 6" key="1">
    <citation type="submission" date="2016-10" db="EMBL/GenBank/DDBJ databases">
        <authorList>
            <person name="de Groot N.N."/>
        </authorList>
    </citation>
    <scope>NUCLEOTIDE SEQUENCE [LARGE SCALE GENOMIC DNA]</scope>
    <source>
        <strain evidence="5 6">DSM 29433</strain>
    </source>
</reference>
<dbReference type="OrthoDB" id="9792284at2"/>
<dbReference type="PANTHER" id="PTHR48094:SF11">
    <property type="entry name" value="GLUTATHIONE-INDEPENDENT GLYOXALASE HSP31-RELATED"/>
    <property type="match status" value="1"/>
</dbReference>
<dbReference type="AlphaFoldDB" id="A0A1I6L5C9"/>
<feature type="domain" description="DJ-1/PfpI" evidence="4">
    <location>
        <begin position="28"/>
        <end position="173"/>
    </location>
</feature>
<sequence>MTKRILMLASSPATSPVTGWPIGFWWAELSHAYEVFKEAGDDVTIASPDGGEIQADGYSDPEEESGYSVEDTISLAFKQDPEKMALLTDTPALADLNVADFDAIFVVGGQGPMVTMVDDAKTHKAVADFYEASKVTAAVCHGTCVLLKTKLSDGELLVKGKRWTGFANSEEEYAENAVGMKIQPFWIETEARKLEDTTFEVGGPLEEFAIRGGLLVTGQQQVSAAAAAREVNAALAS</sequence>
<gene>
    <name evidence="5" type="ORF">SAMN05444714_0185</name>
</gene>
<dbReference type="Pfam" id="PF01965">
    <property type="entry name" value="DJ-1_PfpI"/>
    <property type="match status" value="1"/>
</dbReference>
<keyword evidence="2" id="KW-0456">Lyase</keyword>